<dbReference type="AlphaFoldDB" id="A0A4P9Y1S4"/>
<dbReference type="CDD" id="cd01398">
    <property type="entry name" value="RPI_A"/>
    <property type="match status" value="1"/>
</dbReference>
<organism evidence="9 10">
    <name type="scientific">Piptocephalis cylindrospora</name>
    <dbReference type="NCBI Taxonomy" id="1907219"/>
    <lineage>
        <taxon>Eukaryota</taxon>
        <taxon>Fungi</taxon>
        <taxon>Fungi incertae sedis</taxon>
        <taxon>Zoopagomycota</taxon>
        <taxon>Zoopagomycotina</taxon>
        <taxon>Zoopagomycetes</taxon>
        <taxon>Zoopagales</taxon>
        <taxon>Piptocephalidaceae</taxon>
        <taxon>Piptocephalis</taxon>
    </lineage>
</organism>
<dbReference type="InterPro" id="IPR037171">
    <property type="entry name" value="NagB/RpiA_transferase-like"/>
</dbReference>
<evidence type="ECO:0000256" key="1">
    <source>
        <dbReference type="ARBA" id="ARBA00001713"/>
    </source>
</evidence>
<reference evidence="10" key="1">
    <citation type="journal article" date="2018" name="Nat. Microbiol.">
        <title>Leveraging single-cell genomics to expand the fungal tree of life.</title>
        <authorList>
            <person name="Ahrendt S.R."/>
            <person name="Quandt C.A."/>
            <person name="Ciobanu D."/>
            <person name="Clum A."/>
            <person name="Salamov A."/>
            <person name="Andreopoulos B."/>
            <person name="Cheng J.F."/>
            <person name="Woyke T."/>
            <person name="Pelin A."/>
            <person name="Henrissat B."/>
            <person name="Reynolds N.K."/>
            <person name="Benny G.L."/>
            <person name="Smith M.E."/>
            <person name="James T.Y."/>
            <person name="Grigoriev I.V."/>
        </authorList>
    </citation>
    <scope>NUCLEOTIDE SEQUENCE [LARGE SCALE GENOMIC DNA]</scope>
</reference>
<keyword evidence="10" id="KW-1185">Reference proteome</keyword>
<dbReference type="GO" id="GO:0009052">
    <property type="term" value="P:pentose-phosphate shunt, non-oxidative branch"/>
    <property type="evidence" value="ECO:0007669"/>
    <property type="project" value="InterPro"/>
</dbReference>
<dbReference type="GO" id="GO:0005737">
    <property type="term" value="C:cytoplasm"/>
    <property type="evidence" value="ECO:0007669"/>
    <property type="project" value="TreeGrafter"/>
</dbReference>
<sequence length="231" mass="24923">MEKAKKDSAYRAGAKHITPETRVLGVGSGSTIVYLVHYLRENREKLHPDLVCIPTGFQSRQLLVENGFRVAELDEFPVIDVAIDGADEVDASLNVIKGGGAAHLREKVVASAAKDFIIIADYRKMSEQLGQQWKQGVPIEVIPFALSPVMARLKEMGGAPTLRMAQRKAGPVVTDNGNFVVDVDFGLIADPASLLARTKALAGVVEVGLFCSMARIAYFGMADGSVQIREA</sequence>
<dbReference type="GO" id="GO:0006014">
    <property type="term" value="P:D-ribose metabolic process"/>
    <property type="evidence" value="ECO:0007669"/>
    <property type="project" value="TreeGrafter"/>
</dbReference>
<evidence type="ECO:0000256" key="4">
    <source>
        <dbReference type="ARBA" id="ARBA00011959"/>
    </source>
</evidence>
<dbReference type="PANTHER" id="PTHR11934">
    <property type="entry name" value="RIBOSE-5-PHOSPHATE ISOMERASE"/>
    <property type="match status" value="1"/>
</dbReference>
<accession>A0A4P9Y1S4</accession>
<dbReference type="InterPro" id="IPR004788">
    <property type="entry name" value="Ribose5P_isomerase_type_A"/>
</dbReference>
<proteinExistence type="inferred from homology"/>
<dbReference type="GO" id="GO:0004751">
    <property type="term" value="F:ribose-5-phosphate isomerase activity"/>
    <property type="evidence" value="ECO:0007669"/>
    <property type="project" value="UniProtKB-EC"/>
</dbReference>
<keyword evidence="6 9" id="KW-0413">Isomerase</keyword>
<dbReference type="Gene3D" id="3.40.50.1360">
    <property type="match status" value="1"/>
</dbReference>
<dbReference type="FunFam" id="3.40.50.1360:FF:000001">
    <property type="entry name" value="Ribose-5-phosphate isomerase A"/>
    <property type="match status" value="1"/>
</dbReference>
<dbReference type="EC" id="5.3.1.6" evidence="4"/>
<evidence type="ECO:0000313" key="10">
    <source>
        <dbReference type="Proteomes" id="UP000267251"/>
    </source>
</evidence>
<evidence type="ECO:0000256" key="3">
    <source>
        <dbReference type="ARBA" id="ARBA00008088"/>
    </source>
</evidence>
<dbReference type="NCBIfam" id="NF001924">
    <property type="entry name" value="PRK00702.1"/>
    <property type="match status" value="1"/>
</dbReference>
<dbReference type="NCBIfam" id="TIGR00021">
    <property type="entry name" value="rpiA"/>
    <property type="match status" value="1"/>
</dbReference>
<gene>
    <name evidence="9" type="ORF">BJ684DRAFT_10998</name>
</gene>
<evidence type="ECO:0000256" key="6">
    <source>
        <dbReference type="ARBA" id="ARBA00023235"/>
    </source>
</evidence>
<dbReference type="Proteomes" id="UP000267251">
    <property type="component" value="Unassembled WGS sequence"/>
</dbReference>
<name>A0A4P9Y1S4_9FUNG</name>
<dbReference type="PANTHER" id="PTHR11934:SF0">
    <property type="entry name" value="RIBOSE-5-PHOSPHATE ISOMERASE"/>
    <property type="match status" value="1"/>
</dbReference>
<comment type="catalytic activity">
    <reaction evidence="1">
        <text>aldehydo-D-ribose 5-phosphate = D-ribulose 5-phosphate</text>
        <dbReference type="Rhea" id="RHEA:14657"/>
        <dbReference type="ChEBI" id="CHEBI:58121"/>
        <dbReference type="ChEBI" id="CHEBI:58273"/>
        <dbReference type="EC" id="5.3.1.6"/>
    </reaction>
</comment>
<evidence type="ECO:0000313" key="9">
    <source>
        <dbReference type="EMBL" id="RKP12788.1"/>
    </source>
</evidence>
<comment type="similarity">
    <text evidence="3">Belongs to the ribose 5-phosphate isomerase family.</text>
</comment>
<dbReference type="SUPFAM" id="SSF100950">
    <property type="entry name" value="NagB/RpiA/CoA transferase-like"/>
    <property type="match status" value="1"/>
</dbReference>
<dbReference type="HAMAP" id="MF_00170">
    <property type="entry name" value="Rib_5P_isom_A"/>
    <property type="match status" value="1"/>
</dbReference>
<dbReference type="SUPFAM" id="SSF75445">
    <property type="entry name" value="D-ribose-5-phosphate isomerase (RpiA), lid domain"/>
    <property type="match status" value="1"/>
</dbReference>
<dbReference type="Pfam" id="PF06026">
    <property type="entry name" value="Rib_5-P_isom_A"/>
    <property type="match status" value="1"/>
</dbReference>
<comment type="pathway">
    <text evidence="2">Carbohydrate degradation; pentose phosphate pathway; D-ribose 5-phosphate from D-ribulose 5-phosphate (non-oxidative stage): step 1/1.</text>
</comment>
<evidence type="ECO:0000256" key="2">
    <source>
        <dbReference type="ARBA" id="ARBA00004988"/>
    </source>
</evidence>
<evidence type="ECO:0000256" key="7">
    <source>
        <dbReference type="ARBA" id="ARBA00029734"/>
    </source>
</evidence>
<dbReference type="UniPathway" id="UPA00115">
    <property type="reaction ID" value="UER00412"/>
</dbReference>
<dbReference type="Gene3D" id="3.30.70.260">
    <property type="match status" value="1"/>
</dbReference>
<dbReference type="FunFam" id="3.30.70.260:FF:000018">
    <property type="entry name" value="Ribose-5-phosphate isomerase A"/>
    <property type="match status" value="1"/>
</dbReference>
<dbReference type="InterPro" id="IPR020672">
    <property type="entry name" value="Ribose5P_isomerase_typA_subgr"/>
</dbReference>
<evidence type="ECO:0000256" key="8">
    <source>
        <dbReference type="ARBA" id="ARBA00032273"/>
    </source>
</evidence>
<dbReference type="EMBL" id="KZ988204">
    <property type="protein sequence ID" value="RKP12788.1"/>
    <property type="molecule type" value="Genomic_DNA"/>
</dbReference>
<dbReference type="OrthoDB" id="1555531at2759"/>
<protein>
    <recommendedName>
        <fullName evidence="5">Ribose-5-phosphate isomerase</fullName>
        <ecNumber evidence="4">5.3.1.6</ecNumber>
    </recommendedName>
    <alternativeName>
        <fullName evidence="8">D-ribose-5-phosphate ketol-isomerase</fullName>
    </alternativeName>
    <alternativeName>
        <fullName evidence="7">Phosphoriboisomerase</fullName>
    </alternativeName>
</protein>
<evidence type="ECO:0000256" key="5">
    <source>
        <dbReference type="ARBA" id="ARBA00019150"/>
    </source>
</evidence>